<feature type="non-terminal residue" evidence="1">
    <location>
        <position position="113"/>
    </location>
</feature>
<organism evidence="1 2">
    <name type="scientific">Trifolium medium</name>
    <dbReference type="NCBI Taxonomy" id="97028"/>
    <lineage>
        <taxon>Eukaryota</taxon>
        <taxon>Viridiplantae</taxon>
        <taxon>Streptophyta</taxon>
        <taxon>Embryophyta</taxon>
        <taxon>Tracheophyta</taxon>
        <taxon>Spermatophyta</taxon>
        <taxon>Magnoliopsida</taxon>
        <taxon>eudicotyledons</taxon>
        <taxon>Gunneridae</taxon>
        <taxon>Pentapetalae</taxon>
        <taxon>rosids</taxon>
        <taxon>fabids</taxon>
        <taxon>Fabales</taxon>
        <taxon>Fabaceae</taxon>
        <taxon>Papilionoideae</taxon>
        <taxon>50 kb inversion clade</taxon>
        <taxon>NPAAA clade</taxon>
        <taxon>Hologalegina</taxon>
        <taxon>IRL clade</taxon>
        <taxon>Trifolieae</taxon>
        <taxon>Trifolium</taxon>
    </lineage>
</organism>
<accession>A0A392RAX7</accession>
<reference evidence="1 2" key="1">
    <citation type="journal article" date="2018" name="Front. Plant Sci.">
        <title>Red Clover (Trifolium pratense) and Zigzag Clover (T. medium) - A Picture of Genomic Similarities and Differences.</title>
        <authorList>
            <person name="Dluhosova J."/>
            <person name="Istvanek J."/>
            <person name="Nedelnik J."/>
            <person name="Repkova J."/>
        </authorList>
    </citation>
    <scope>NUCLEOTIDE SEQUENCE [LARGE SCALE GENOMIC DNA]</scope>
    <source>
        <strain evidence="2">cv. 10/8</strain>
        <tissue evidence="1">Leaf</tissue>
    </source>
</reference>
<name>A0A392RAX7_9FABA</name>
<dbReference type="AlphaFoldDB" id="A0A392RAX7"/>
<dbReference type="EMBL" id="LXQA010207258">
    <property type="protein sequence ID" value="MCI33763.1"/>
    <property type="molecule type" value="Genomic_DNA"/>
</dbReference>
<comment type="caution">
    <text evidence="1">The sequence shown here is derived from an EMBL/GenBank/DDBJ whole genome shotgun (WGS) entry which is preliminary data.</text>
</comment>
<dbReference type="Proteomes" id="UP000265520">
    <property type="component" value="Unassembled WGS sequence"/>
</dbReference>
<proteinExistence type="predicted"/>
<keyword evidence="2" id="KW-1185">Reference proteome</keyword>
<evidence type="ECO:0000313" key="1">
    <source>
        <dbReference type="EMBL" id="MCI33763.1"/>
    </source>
</evidence>
<sequence>MPRPPLRRVIPTMSNRITNLGFPTIIFSPATYFLSGYLDKELASLLRLLWPFTDDQNLKRVLLLGVKFNFFNSFTNCQPKQFYNFLKYLRTPAGQYELRKITVLEKLEEHAAA</sequence>
<protein>
    <submittedName>
        <fullName evidence="1">Uncharacterized protein</fullName>
    </submittedName>
</protein>
<evidence type="ECO:0000313" key="2">
    <source>
        <dbReference type="Proteomes" id="UP000265520"/>
    </source>
</evidence>